<dbReference type="EMBL" id="CP069029">
    <property type="protein sequence ID" value="QRC97641.1"/>
    <property type="molecule type" value="Genomic_DNA"/>
</dbReference>
<reference evidence="2" key="1">
    <citation type="journal article" date="2021" name="BMC Genomics">
        <title>Chromosome-level genome assembly and manually-curated proteome of model necrotroph Parastagonospora nodorum Sn15 reveals a genome-wide trove of candidate effector homologs, and redundancy of virulence-related functions within an accessory chromosome.</title>
        <authorList>
            <person name="Bertazzoni S."/>
            <person name="Jones D.A.B."/>
            <person name="Phan H.T."/>
            <person name="Tan K.-C."/>
            <person name="Hane J.K."/>
        </authorList>
    </citation>
    <scope>NUCLEOTIDE SEQUENCE [LARGE SCALE GENOMIC DNA]</scope>
    <source>
        <strain evidence="2">SN15 / ATCC MYA-4574 / FGSC 10173)</strain>
    </source>
</reference>
<dbReference type="AlphaFoldDB" id="A0A7U2F378"/>
<name>A0A7U2F378_PHANO</name>
<gene>
    <name evidence="1" type="ORF">JI435_085830</name>
</gene>
<accession>A0A7U2F378</accession>
<keyword evidence="2" id="KW-1185">Reference proteome</keyword>
<dbReference type="VEuPathDB" id="FungiDB:JI435_085830"/>
<protein>
    <submittedName>
        <fullName evidence="1">Uncharacterized protein</fullName>
    </submittedName>
</protein>
<proteinExistence type="predicted"/>
<evidence type="ECO:0000313" key="2">
    <source>
        <dbReference type="Proteomes" id="UP000663193"/>
    </source>
</evidence>
<evidence type="ECO:0000313" key="1">
    <source>
        <dbReference type="EMBL" id="QRC97641.1"/>
    </source>
</evidence>
<organism evidence="1 2">
    <name type="scientific">Phaeosphaeria nodorum (strain SN15 / ATCC MYA-4574 / FGSC 10173)</name>
    <name type="common">Glume blotch fungus</name>
    <name type="synonym">Parastagonospora nodorum</name>
    <dbReference type="NCBI Taxonomy" id="321614"/>
    <lineage>
        <taxon>Eukaryota</taxon>
        <taxon>Fungi</taxon>
        <taxon>Dikarya</taxon>
        <taxon>Ascomycota</taxon>
        <taxon>Pezizomycotina</taxon>
        <taxon>Dothideomycetes</taxon>
        <taxon>Pleosporomycetidae</taxon>
        <taxon>Pleosporales</taxon>
        <taxon>Pleosporineae</taxon>
        <taxon>Phaeosphaeriaceae</taxon>
        <taxon>Parastagonospora</taxon>
    </lineage>
</organism>
<dbReference type="Proteomes" id="UP000663193">
    <property type="component" value="Chromosome 7"/>
</dbReference>
<sequence>MPTFLNLPTELRLHVYDSIIASTTKPVIPGKHPRLQIPAPPGAGPESFHLPTAPDLTCYAGFLLSSCTINAEFQAQWALVYNNHLSALITGTTFIKPMTKLTDSIHIKLERVDFVDVLCLIDYMPLMEFRLTDVRGNVAQYQIMLIWEQRLMQQKYYVKGALRSEDVGDGTLIVGVVWYGLAAKRRDKGLTWRGA</sequence>